<dbReference type="InterPro" id="IPR023346">
    <property type="entry name" value="Lysozyme-like_dom_sf"/>
</dbReference>
<comment type="catalytic activity">
    <reaction evidence="1">
        <text>Hydrolysis of (1-&gt;4)-beta-linkages between N-acetylmuramic acid and N-acetyl-D-glucosamine residues in a peptidoglycan and between N-acetyl-D-glucosamine residues in chitodextrins.</text>
        <dbReference type="EC" id="3.2.1.17"/>
    </reaction>
</comment>
<dbReference type="EC" id="3.2.1.17" evidence="2"/>
<dbReference type="SUPFAM" id="SSF53955">
    <property type="entry name" value="Lysozyme-like"/>
    <property type="match status" value="1"/>
</dbReference>
<evidence type="ECO:0000256" key="8">
    <source>
        <dbReference type="SAM" id="SignalP"/>
    </source>
</evidence>
<evidence type="ECO:0000256" key="1">
    <source>
        <dbReference type="ARBA" id="ARBA00000632"/>
    </source>
</evidence>
<evidence type="ECO:0000256" key="5">
    <source>
        <dbReference type="ARBA" id="ARBA00022801"/>
    </source>
</evidence>
<dbReference type="STRING" id="6832.A0A553PQM9"/>
<keyword evidence="3" id="KW-0929">Antimicrobial</keyword>
<evidence type="ECO:0000256" key="3">
    <source>
        <dbReference type="ARBA" id="ARBA00022529"/>
    </source>
</evidence>
<keyword evidence="5" id="KW-0378">Hydrolase</keyword>
<keyword evidence="6" id="KW-0326">Glycosidase</keyword>
<protein>
    <recommendedName>
        <fullName evidence="2">lysozyme</fullName>
        <ecNumber evidence="2">3.2.1.17</ecNumber>
    </recommendedName>
</protein>
<dbReference type="Pfam" id="PF05497">
    <property type="entry name" value="Destabilase"/>
    <property type="match status" value="1"/>
</dbReference>
<dbReference type="EMBL" id="VCGU01000002">
    <property type="protein sequence ID" value="TRY79990.1"/>
    <property type="molecule type" value="Genomic_DNA"/>
</dbReference>
<dbReference type="AlphaFoldDB" id="A0A553PQM9"/>
<sequence length="106" mass="11283">MLSLKSVLIPALASCALAFCFFNLVQSQDVVNCVRTNNNVTDTCLGCICEASSSCNATIGCINNNDLCGPFLISKAFWIDAGQCTLTPNEDPNGKDGKQCVIYNHG</sequence>
<proteinExistence type="predicted"/>
<dbReference type="InterPro" id="IPR008597">
    <property type="entry name" value="Invert_lysozyme"/>
</dbReference>
<feature type="signal peptide" evidence="8">
    <location>
        <begin position="1"/>
        <end position="27"/>
    </location>
</feature>
<feature type="disulfide bond" evidence="7">
    <location>
        <begin position="49"/>
        <end position="55"/>
    </location>
</feature>
<name>A0A553PQM9_TIGCA</name>
<evidence type="ECO:0000256" key="4">
    <source>
        <dbReference type="ARBA" id="ARBA00022638"/>
    </source>
</evidence>
<comment type="caution">
    <text evidence="9">The sequence shown here is derived from an EMBL/GenBank/DDBJ whole genome shotgun (WGS) entry which is preliminary data.</text>
</comment>
<reference evidence="9 10" key="1">
    <citation type="journal article" date="2018" name="Nat. Ecol. Evol.">
        <title>Genomic signatures of mitonuclear coevolution across populations of Tigriopus californicus.</title>
        <authorList>
            <person name="Barreto F.S."/>
            <person name="Watson E.T."/>
            <person name="Lima T.G."/>
            <person name="Willett C.S."/>
            <person name="Edmands S."/>
            <person name="Li W."/>
            <person name="Burton R.S."/>
        </authorList>
    </citation>
    <scope>NUCLEOTIDE SEQUENCE [LARGE SCALE GENOMIC DNA]</scope>
    <source>
        <strain evidence="9 10">San Diego</strain>
    </source>
</reference>
<dbReference type="GO" id="GO:0042742">
    <property type="term" value="P:defense response to bacterium"/>
    <property type="evidence" value="ECO:0007669"/>
    <property type="project" value="UniProtKB-KW"/>
</dbReference>
<evidence type="ECO:0000313" key="9">
    <source>
        <dbReference type="EMBL" id="TRY79990.1"/>
    </source>
</evidence>
<evidence type="ECO:0000256" key="6">
    <source>
        <dbReference type="ARBA" id="ARBA00023295"/>
    </source>
</evidence>
<accession>A0A553PQM9</accession>
<keyword evidence="10" id="KW-1185">Reference proteome</keyword>
<keyword evidence="8" id="KW-0732">Signal</keyword>
<dbReference type="Gene3D" id="1.10.530.10">
    <property type="match status" value="1"/>
</dbReference>
<organism evidence="9 10">
    <name type="scientific">Tigriopus californicus</name>
    <name type="common">Marine copepod</name>
    <dbReference type="NCBI Taxonomy" id="6832"/>
    <lineage>
        <taxon>Eukaryota</taxon>
        <taxon>Metazoa</taxon>
        <taxon>Ecdysozoa</taxon>
        <taxon>Arthropoda</taxon>
        <taxon>Crustacea</taxon>
        <taxon>Multicrustacea</taxon>
        <taxon>Hexanauplia</taxon>
        <taxon>Copepoda</taxon>
        <taxon>Harpacticoida</taxon>
        <taxon>Harpacticidae</taxon>
        <taxon>Tigriopus</taxon>
    </lineage>
</organism>
<dbReference type="GO" id="GO:0003796">
    <property type="term" value="F:lysozyme activity"/>
    <property type="evidence" value="ECO:0007669"/>
    <property type="project" value="UniProtKB-EC"/>
</dbReference>
<keyword evidence="4" id="KW-0081">Bacteriolytic enzyme</keyword>
<keyword evidence="7" id="KW-1015">Disulfide bond</keyword>
<dbReference type="Proteomes" id="UP000318571">
    <property type="component" value="Chromosome 6"/>
</dbReference>
<gene>
    <name evidence="9" type="ORF">TCAL_11361</name>
</gene>
<evidence type="ECO:0000256" key="2">
    <source>
        <dbReference type="ARBA" id="ARBA00012732"/>
    </source>
</evidence>
<feature type="chain" id="PRO_5022229365" description="lysozyme" evidence="8">
    <location>
        <begin position="28"/>
        <end position="106"/>
    </location>
</feature>
<dbReference type="GO" id="GO:0031640">
    <property type="term" value="P:killing of cells of another organism"/>
    <property type="evidence" value="ECO:0007669"/>
    <property type="project" value="UniProtKB-KW"/>
</dbReference>
<evidence type="ECO:0000313" key="10">
    <source>
        <dbReference type="Proteomes" id="UP000318571"/>
    </source>
</evidence>
<evidence type="ECO:0000256" key="7">
    <source>
        <dbReference type="PIRSR" id="PIRSR608597-3"/>
    </source>
</evidence>
<dbReference type="PROSITE" id="PS51909">
    <property type="entry name" value="LYSOZYME_I"/>
    <property type="match status" value="1"/>
</dbReference>
<feature type="disulfide bond" evidence="7">
    <location>
        <begin position="61"/>
        <end position="68"/>
    </location>
</feature>